<feature type="domain" description="Peptidase S8/S53" evidence="7">
    <location>
        <begin position="445"/>
        <end position="568"/>
    </location>
</feature>
<dbReference type="InterPro" id="IPR023828">
    <property type="entry name" value="Peptidase_S8_Ser-AS"/>
</dbReference>
<dbReference type="Gene3D" id="3.40.50.200">
    <property type="entry name" value="Peptidase S8/S53 domain"/>
    <property type="match status" value="1"/>
</dbReference>
<feature type="active site" description="Charge relay system" evidence="5 6">
    <location>
        <position position="512"/>
    </location>
</feature>
<evidence type="ECO:0000313" key="10">
    <source>
        <dbReference type="Proteomes" id="UP000886723"/>
    </source>
</evidence>
<keyword evidence="2 6" id="KW-0645">Protease</keyword>
<dbReference type="GO" id="GO:0006508">
    <property type="term" value="P:proteolysis"/>
    <property type="evidence" value="ECO:0007669"/>
    <property type="project" value="UniProtKB-KW"/>
</dbReference>
<feature type="active site" description="Charge relay system" evidence="5 6">
    <location>
        <position position="127"/>
    </location>
</feature>
<evidence type="ECO:0000256" key="6">
    <source>
        <dbReference type="PROSITE-ProRule" id="PRU01240"/>
    </source>
</evidence>
<dbReference type="PANTHER" id="PTHR43806:SF11">
    <property type="entry name" value="CEREVISIN-RELATED"/>
    <property type="match status" value="1"/>
</dbReference>
<comment type="similarity">
    <text evidence="1 6">Belongs to the peptidase S8 family.</text>
</comment>
<keyword evidence="3 6" id="KW-0378">Hydrolase</keyword>
<gene>
    <name evidence="9" type="ORF">IAA63_00445</name>
</gene>
<evidence type="ECO:0000313" key="9">
    <source>
        <dbReference type="EMBL" id="HIV11593.1"/>
    </source>
</evidence>
<name>A0A9D1T5M1_9FIRM</name>
<accession>A0A9D1T5M1</accession>
<dbReference type="Pfam" id="PF00082">
    <property type="entry name" value="Peptidase_S8"/>
    <property type="match status" value="2"/>
</dbReference>
<dbReference type="PANTHER" id="PTHR43806">
    <property type="entry name" value="PEPTIDASE S8"/>
    <property type="match status" value="1"/>
</dbReference>
<dbReference type="Gene3D" id="3.30.70.2980">
    <property type="match status" value="1"/>
</dbReference>
<dbReference type="InterPro" id="IPR017310">
    <property type="entry name" value="Pept_S8A_subtilisin_clostridia"/>
</dbReference>
<dbReference type="InterPro" id="IPR015500">
    <property type="entry name" value="Peptidase_S8_subtilisin-rel"/>
</dbReference>
<dbReference type="PROSITE" id="PS51892">
    <property type="entry name" value="SUBTILASE"/>
    <property type="match status" value="1"/>
</dbReference>
<evidence type="ECO:0000256" key="1">
    <source>
        <dbReference type="ARBA" id="ARBA00011073"/>
    </source>
</evidence>
<dbReference type="InterPro" id="IPR050131">
    <property type="entry name" value="Peptidase_S8_subtilisin-like"/>
</dbReference>
<dbReference type="AlphaFoldDB" id="A0A9D1T5M1"/>
<evidence type="ECO:0000256" key="4">
    <source>
        <dbReference type="ARBA" id="ARBA00022825"/>
    </source>
</evidence>
<feature type="domain" description="Csp protease B prodomain" evidence="8">
    <location>
        <begin position="4"/>
        <end position="91"/>
    </location>
</feature>
<evidence type="ECO:0000256" key="2">
    <source>
        <dbReference type="ARBA" id="ARBA00022670"/>
    </source>
</evidence>
<dbReference type="Pfam" id="PF18425">
    <property type="entry name" value="CspB_prodomain"/>
    <property type="match status" value="1"/>
</dbReference>
<dbReference type="PRINTS" id="PR00723">
    <property type="entry name" value="SUBTILISIN"/>
</dbReference>
<dbReference type="InterPro" id="IPR041365">
    <property type="entry name" value="CspB_prodomain"/>
</dbReference>
<dbReference type="InterPro" id="IPR034045">
    <property type="entry name" value="Pep_S8_CspA-like"/>
</dbReference>
<proteinExistence type="inferred from homology"/>
<organism evidence="9 10">
    <name type="scientific">Candidatus Pullilachnospira stercoravium</name>
    <dbReference type="NCBI Taxonomy" id="2840913"/>
    <lineage>
        <taxon>Bacteria</taxon>
        <taxon>Bacillati</taxon>
        <taxon>Bacillota</taxon>
        <taxon>Clostridia</taxon>
        <taxon>Lachnospirales</taxon>
        <taxon>Lachnospiraceae</taxon>
        <taxon>Lachnospiraceae incertae sedis</taxon>
        <taxon>Candidatus Pullilachnospira</taxon>
    </lineage>
</organism>
<reference evidence="9" key="2">
    <citation type="journal article" date="2021" name="PeerJ">
        <title>Extensive microbial diversity within the chicken gut microbiome revealed by metagenomics and culture.</title>
        <authorList>
            <person name="Gilroy R."/>
            <person name="Ravi A."/>
            <person name="Getino M."/>
            <person name="Pursley I."/>
            <person name="Horton D.L."/>
            <person name="Alikhan N.F."/>
            <person name="Baker D."/>
            <person name="Gharbi K."/>
            <person name="Hall N."/>
            <person name="Watson M."/>
            <person name="Adriaenssens E.M."/>
            <person name="Foster-Nyarko E."/>
            <person name="Jarju S."/>
            <person name="Secka A."/>
            <person name="Antonio M."/>
            <person name="Oren A."/>
            <person name="Chaudhuri R.R."/>
            <person name="La Ragione R."/>
            <person name="Hildebrand F."/>
            <person name="Pallen M.J."/>
        </authorList>
    </citation>
    <scope>NUCLEOTIDE SEQUENCE</scope>
    <source>
        <strain evidence="9">ChiBcec2-4451</strain>
    </source>
</reference>
<dbReference type="SUPFAM" id="SSF52743">
    <property type="entry name" value="Subtilisin-like"/>
    <property type="match status" value="1"/>
</dbReference>
<keyword evidence="4 6" id="KW-0720">Serine protease</keyword>
<dbReference type="EMBL" id="DVON01000010">
    <property type="protein sequence ID" value="HIV11593.1"/>
    <property type="molecule type" value="Genomic_DNA"/>
</dbReference>
<dbReference type="Proteomes" id="UP000886723">
    <property type="component" value="Unassembled WGS sequence"/>
</dbReference>
<protein>
    <submittedName>
        <fullName evidence="9">S8 family serine peptidase</fullName>
    </submittedName>
</protein>
<feature type="active site" description="Charge relay system" evidence="5 6">
    <location>
        <position position="197"/>
    </location>
</feature>
<dbReference type="PROSITE" id="PS00138">
    <property type="entry name" value="SUBTILASE_SER"/>
    <property type="match status" value="1"/>
</dbReference>
<reference evidence="9" key="1">
    <citation type="submission" date="2020-10" db="EMBL/GenBank/DDBJ databases">
        <authorList>
            <person name="Gilroy R."/>
        </authorList>
    </citation>
    <scope>NUCLEOTIDE SEQUENCE</scope>
    <source>
        <strain evidence="9">ChiBcec2-4451</strain>
    </source>
</reference>
<dbReference type="InterPro" id="IPR036852">
    <property type="entry name" value="Peptidase_S8/S53_dom_sf"/>
</dbReference>
<dbReference type="CDD" id="cd07478">
    <property type="entry name" value="Peptidases_S8_CspA-like"/>
    <property type="match status" value="1"/>
</dbReference>
<dbReference type="InterPro" id="IPR000209">
    <property type="entry name" value="Peptidase_S8/S53_dom"/>
</dbReference>
<evidence type="ECO:0000256" key="5">
    <source>
        <dbReference type="PIRSR" id="PIRSR615500-1"/>
    </source>
</evidence>
<evidence type="ECO:0000259" key="8">
    <source>
        <dbReference type="Pfam" id="PF18425"/>
    </source>
</evidence>
<dbReference type="GO" id="GO:0004252">
    <property type="term" value="F:serine-type endopeptidase activity"/>
    <property type="evidence" value="ECO:0007669"/>
    <property type="project" value="UniProtKB-UniRule"/>
</dbReference>
<evidence type="ECO:0000256" key="3">
    <source>
        <dbReference type="ARBA" id="ARBA00022801"/>
    </source>
</evidence>
<dbReference type="PIRSF" id="PIRSF037894">
    <property type="entry name" value="Subtilisin_rel_CspABC"/>
    <property type="match status" value="1"/>
</dbReference>
<sequence length="578" mass="63015">MNNQKIGNLLNLAMDATPGERQRSLELDVGFERLTRRWDVVIRYSGDIDSLASEDILITKLLGNYAVVNLPQELLEEFSRQVQVEFVEKPKRLFFAAADGRAVSCINVVQNQGWELFGEGVLVACVDSGIDYTHPDFRNEDGSSRILRLWDQTIPGNPPEGYRIGTEYTKEQIDQALRASSRQEREAIVPSRDTSGHGTAVMGIAAGSGRESGGVYRGIASKSPLLVVKLGVPDPDSFPRTTELMQGVDYAVRQAIRLGYPLALNLSFGNNYGSHSGRSLVEAYLDQAGGAGRTTICVGTGNEGSRAGHAAGVVTQEKEARVEMSVGEYEPTVNVQIWKNYQDRMGILIGHPSGQYVGPIQPIQGTQRLTVRNTELLIYYGEPSPLSTSQEIYVDFLPTGSYIDAGVWTFRLVPSGRIVTGDFDMWLPGGGVLGDATRFYRPTPDTTLTIPSTAHQALSVGAYDPRLQSYADFSGRGFTRVIRQVKPELAAPGVGIRTTRAGGGYQEVTGTSFATPFVTGAAALLMEWGMVRGNDPFLYGEKVKSYLINGARHLPTESEYPNPRLGYGVLCLRDSIPG</sequence>
<comment type="caution">
    <text evidence="9">The sequence shown here is derived from an EMBL/GenBank/DDBJ whole genome shotgun (WGS) entry which is preliminary data.</text>
</comment>
<evidence type="ECO:0000259" key="7">
    <source>
        <dbReference type="Pfam" id="PF00082"/>
    </source>
</evidence>
<feature type="domain" description="Peptidase S8/S53" evidence="7">
    <location>
        <begin position="118"/>
        <end position="341"/>
    </location>
</feature>
<dbReference type="Gene3D" id="2.60.120.1290">
    <property type="match status" value="1"/>
</dbReference>